<dbReference type="AlphaFoldDB" id="A0A069QMJ5"/>
<dbReference type="HOGENOM" id="CLU_3274531_0_0_10"/>
<proteinExistence type="predicted"/>
<protein>
    <submittedName>
        <fullName evidence="1">Uncharacterized protein</fullName>
    </submittedName>
</protein>
<organism evidence="1 2">
    <name type="scientific">Hoylesella loescheii DSM 19665 = JCM 12249 = ATCC 15930</name>
    <dbReference type="NCBI Taxonomy" id="1122985"/>
    <lineage>
        <taxon>Bacteria</taxon>
        <taxon>Pseudomonadati</taxon>
        <taxon>Bacteroidota</taxon>
        <taxon>Bacteroidia</taxon>
        <taxon>Bacteroidales</taxon>
        <taxon>Prevotellaceae</taxon>
        <taxon>Hoylesella</taxon>
    </lineage>
</organism>
<gene>
    <name evidence="1" type="ORF">HMPREF1991_02889</name>
</gene>
<dbReference type="PATRIC" id="fig|1122985.7.peg.2985"/>
<evidence type="ECO:0000313" key="1">
    <source>
        <dbReference type="EMBL" id="KDR51056.1"/>
    </source>
</evidence>
<reference evidence="1 2" key="1">
    <citation type="submission" date="2013-08" db="EMBL/GenBank/DDBJ databases">
        <authorList>
            <person name="Weinstock G."/>
            <person name="Sodergren E."/>
            <person name="Wylie T."/>
            <person name="Fulton L."/>
            <person name="Fulton R."/>
            <person name="Fronick C."/>
            <person name="O'Laughlin M."/>
            <person name="Godfrey J."/>
            <person name="Miner T."/>
            <person name="Herter B."/>
            <person name="Appelbaum E."/>
            <person name="Cordes M."/>
            <person name="Lek S."/>
            <person name="Wollam A."/>
            <person name="Pepin K.H."/>
            <person name="Palsikar V.B."/>
            <person name="Mitreva M."/>
            <person name="Wilson R.K."/>
        </authorList>
    </citation>
    <scope>NUCLEOTIDE SEQUENCE [LARGE SCALE GENOMIC DNA]</scope>
    <source>
        <strain evidence="1 2">ATCC 15930</strain>
    </source>
</reference>
<comment type="caution">
    <text evidence="1">The sequence shown here is derived from an EMBL/GenBank/DDBJ whole genome shotgun (WGS) entry which is preliminary data.</text>
</comment>
<sequence length="41" mass="4792">MRWAKTHQQNCPLLYNTRVCQAWHTRVSFLGLSVSKETGWG</sequence>
<name>A0A069QMJ5_HOYLO</name>
<keyword evidence="2" id="KW-1185">Reference proteome</keyword>
<accession>A0A069QMJ5</accession>
<dbReference type="EMBL" id="JNGW01000124">
    <property type="protein sequence ID" value="KDR51056.1"/>
    <property type="molecule type" value="Genomic_DNA"/>
</dbReference>
<evidence type="ECO:0000313" key="2">
    <source>
        <dbReference type="Proteomes" id="UP000027442"/>
    </source>
</evidence>
<dbReference type="Proteomes" id="UP000027442">
    <property type="component" value="Unassembled WGS sequence"/>
</dbReference>